<dbReference type="NCBIfam" id="TIGR01710">
    <property type="entry name" value="typeII_sec_gspG"/>
    <property type="match status" value="1"/>
</dbReference>
<keyword evidence="9 11" id="KW-0472">Membrane</keyword>
<feature type="domain" description="Type II secretion system protein GspG C-terminal" evidence="12">
    <location>
        <begin position="35"/>
        <end position="136"/>
    </location>
</feature>
<protein>
    <recommendedName>
        <fullName evidence="3">Type II secretion system core protein G</fullName>
    </recommendedName>
</protein>
<dbReference type="Gene3D" id="3.30.700.10">
    <property type="entry name" value="Glycoprotein, Type 4 Pilin"/>
    <property type="match status" value="1"/>
</dbReference>
<comment type="subcellular location">
    <subcellularLocation>
        <location evidence="1">Cell inner membrane</location>
        <topology evidence="1">Single-pass membrane protein</topology>
    </subcellularLocation>
</comment>
<dbReference type="PROSITE" id="PS00409">
    <property type="entry name" value="PROKAR_NTER_METHYL"/>
    <property type="match status" value="1"/>
</dbReference>
<keyword evidence="5" id="KW-0488">Methylation</keyword>
<evidence type="ECO:0000256" key="3">
    <source>
        <dbReference type="ARBA" id="ARBA00020042"/>
    </source>
</evidence>
<evidence type="ECO:0000259" key="12">
    <source>
        <dbReference type="Pfam" id="PF08334"/>
    </source>
</evidence>
<keyword evidence="4" id="KW-1003">Cell membrane</keyword>
<dbReference type="Pfam" id="PF07963">
    <property type="entry name" value="N_methyl"/>
    <property type="match status" value="1"/>
</dbReference>
<dbReference type="eggNOG" id="COG2165">
    <property type="taxonomic scope" value="Bacteria"/>
</dbReference>
<dbReference type="GO" id="GO:0015627">
    <property type="term" value="C:type II protein secretion system complex"/>
    <property type="evidence" value="ECO:0007669"/>
    <property type="project" value="InterPro"/>
</dbReference>
<evidence type="ECO:0000256" key="11">
    <source>
        <dbReference type="SAM" id="Phobius"/>
    </source>
</evidence>
<evidence type="ECO:0000256" key="4">
    <source>
        <dbReference type="ARBA" id="ARBA00022475"/>
    </source>
</evidence>
<dbReference type="GO" id="GO:0005886">
    <property type="term" value="C:plasma membrane"/>
    <property type="evidence" value="ECO:0007669"/>
    <property type="project" value="UniProtKB-SubCell"/>
</dbReference>
<evidence type="ECO:0000313" key="13">
    <source>
        <dbReference type="EMBL" id="ABC80459.1"/>
    </source>
</evidence>
<evidence type="ECO:0000313" key="14">
    <source>
        <dbReference type="Proteomes" id="UP000001935"/>
    </source>
</evidence>
<organism evidence="13 14">
    <name type="scientific">Anaeromyxobacter dehalogenans (strain 2CP-C)</name>
    <dbReference type="NCBI Taxonomy" id="290397"/>
    <lineage>
        <taxon>Bacteria</taxon>
        <taxon>Pseudomonadati</taxon>
        <taxon>Myxococcota</taxon>
        <taxon>Myxococcia</taxon>
        <taxon>Myxococcales</taxon>
        <taxon>Cystobacterineae</taxon>
        <taxon>Anaeromyxobacteraceae</taxon>
        <taxon>Anaeromyxobacter</taxon>
    </lineage>
</organism>
<dbReference type="SUPFAM" id="SSF54523">
    <property type="entry name" value="Pili subunits"/>
    <property type="match status" value="1"/>
</dbReference>
<keyword evidence="8 11" id="KW-1133">Transmembrane helix</keyword>
<dbReference type="AlphaFoldDB" id="Q2INS4"/>
<dbReference type="Proteomes" id="UP000001935">
    <property type="component" value="Chromosome"/>
</dbReference>
<dbReference type="EMBL" id="CP000251">
    <property type="protein sequence ID" value="ABC80459.1"/>
    <property type="molecule type" value="Genomic_DNA"/>
</dbReference>
<keyword evidence="7 11" id="KW-0812">Transmembrane</keyword>
<dbReference type="PANTHER" id="PTHR30093">
    <property type="entry name" value="GENERAL SECRETION PATHWAY PROTEIN G"/>
    <property type="match status" value="1"/>
</dbReference>
<dbReference type="InterPro" id="IPR010054">
    <property type="entry name" value="Type2_sec_GspG"/>
</dbReference>
<gene>
    <name evidence="13" type="ordered locus">Adeh_0683</name>
</gene>
<evidence type="ECO:0000256" key="9">
    <source>
        <dbReference type="ARBA" id="ARBA00023136"/>
    </source>
</evidence>
<evidence type="ECO:0000256" key="2">
    <source>
        <dbReference type="ARBA" id="ARBA00009984"/>
    </source>
</evidence>
<name>Q2INS4_ANADE</name>
<evidence type="ECO:0000256" key="5">
    <source>
        <dbReference type="ARBA" id="ARBA00022481"/>
    </source>
</evidence>
<evidence type="ECO:0000256" key="6">
    <source>
        <dbReference type="ARBA" id="ARBA00022519"/>
    </source>
</evidence>
<dbReference type="PANTHER" id="PTHR30093:SF44">
    <property type="entry name" value="TYPE II SECRETION SYSTEM CORE PROTEIN G"/>
    <property type="match status" value="1"/>
</dbReference>
<dbReference type="STRING" id="290397.Adeh_0683"/>
<accession>Q2INS4</accession>
<dbReference type="InterPro" id="IPR000983">
    <property type="entry name" value="Bac_GSPG_pilin"/>
</dbReference>
<reference evidence="13 14" key="1">
    <citation type="submission" date="2006-01" db="EMBL/GenBank/DDBJ databases">
        <title>Complete sequence of Anaeromyxobacter dehalogenans 2CP-C.</title>
        <authorList>
            <consortium name="US DOE Joint Genome Institute"/>
            <person name="Copeland A."/>
            <person name="Lucas S."/>
            <person name="Lapidus A."/>
            <person name="Barry K."/>
            <person name="Detter J.C."/>
            <person name="Glavina T."/>
            <person name="Hammon N."/>
            <person name="Israni S."/>
            <person name="Pitluck S."/>
            <person name="Brettin T."/>
            <person name="Bruce D."/>
            <person name="Han C."/>
            <person name="Tapia R."/>
            <person name="Gilna P."/>
            <person name="Kiss H."/>
            <person name="Schmutz J."/>
            <person name="Larimer F."/>
            <person name="Land M."/>
            <person name="Kyrpides N."/>
            <person name="Anderson I."/>
            <person name="Sanford R.A."/>
            <person name="Ritalahti K.M."/>
            <person name="Thomas H.S."/>
            <person name="Kirby J.R."/>
            <person name="Zhulin I.B."/>
            <person name="Loeffler F.E."/>
            <person name="Richardson P."/>
        </authorList>
    </citation>
    <scope>NUCLEOTIDE SEQUENCE [LARGE SCALE GENOMIC DNA]</scope>
    <source>
        <strain evidence="13 14">2CP-C</strain>
    </source>
</reference>
<feature type="transmembrane region" description="Helical" evidence="11">
    <location>
        <begin position="12"/>
        <end position="34"/>
    </location>
</feature>
<dbReference type="GO" id="GO:0015628">
    <property type="term" value="P:protein secretion by the type II secretion system"/>
    <property type="evidence" value="ECO:0007669"/>
    <property type="project" value="InterPro"/>
</dbReference>
<dbReference type="InterPro" id="IPR045584">
    <property type="entry name" value="Pilin-like"/>
</dbReference>
<evidence type="ECO:0000256" key="10">
    <source>
        <dbReference type="SAM" id="MobiDB-lite"/>
    </source>
</evidence>
<dbReference type="InterPro" id="IPR013545">
    <property type="entry name" value="T2SS_protein-GspG_C"/>
</dbReference>
<dbReference type="NCBIfam" id="TIGR02532">
    <property type="entry name" value="IV_pilin_GFxxxE"/>
    <property type="match status" value="1"/>
</dbReference>
<dbReference type="InterPro" id="IPR012902">
    <property type="entry name" value="N_methyl_site"/>
</dbReference>
<evidence type="ECO:0000256" key="1">
    <source>
        <dbReference type="ARBA" id="ARBA00004377"/>
    </source>
</evidence>
<evidence type="ECO:0000256" key="7">
    <source>
        <dbReference type="ARBA" id="ARBA00022692"/>
    </source>
</evidence>
<dbReference type="RefSeq" id="WP_011419742.1">
    <property type="nucleotide sequence ID" value="NC_007760.1"/>
</dbReference>
<dbReference type="OrthoDB" id="9795612at2"/>
<sequence>MHARNRRRAQRGMTLIEIMVVIVILGLIASAVAVNVVGQMSKARVDTAKNDVRKIADGVDTFKVLKGRYPTTEEGLGILIKENILKANKEGSLKDPWNNDYVYLYPGQAHQDGYDVKSYGADGQPGGEGENADVVNP</sequence>
<comment type="similarity">
    <text evidence="2">Belongs to the GSP G family.</text>
</comment>
<evidence type="ECO:0000256" key="8">
    <source>
        <dbReference type="ARBA" id="ARBA00022989"/>
    </source>
</evidence>
<feature type="region of interest" description="Disordered" evidence="10">
    <location>
        <begin position="115"/>
        <end position="137"/>
    </location>
</feature>
<dbReference type="HOGENOM" id="CLU_091705_2_1_7"/>
<keyword evidence="6" id="KW-0997">Cell inner membrane</keyword>
<dbReference type="PRINTS" id="PR00813">
    <property type="entry name" value="BCTERIALGSPG"/>
</dbReference>
<dbReference type="KEGG" id="ade:Adeh_0683"/>
<proteinExistence type="inferred from homology"/>
<dbReference type="Pfam" id="PF08334">
    <property type="entry name" value="T2SSG"/>
    <property type="match status" value="1"/>
</dbReference>